<keyword evidence="2" id="KW-1185">Reference proteome</keyword>
<reference evidence="1 2" key="1">
    <citation type="submission" date="2024-11" db="EMBL/GenBank/DDBJ databases">
        <title>Adaptive evolution of stress response genes in parasites aligns with host niche diversity.</title>
        <authorList>
            <person name="Hahn C."/>
            <person name="Resl P."/>
        </authorList>
    </citation>
    <scope>NUCLEOTIDE SEQUENCE [LARGE SCALE GENOMIC DNA]</scope>
    <source>
        <strain evidence="1">EGGRZ-B1_66</strain>
        <tissue evidence="1">Body</tissue>
    </source>
</reference>
<protein>
    <submittedName>
        <fullName evidence="1">Uncharacterized protein</fullName>
    </submittedName>
</protein>
<comment type="caution">
    <text evidence="1">The sequence shown here is derived from an EMBL/GenBank/DDBJ whole genome shotgun (WGS) entry which is preliminary data.</text>
</comment>
<proteinExistence type="predicted"/>
<evidence type="ECO:0000313" key="1">
    <source>
        <dbReference type="EMBL" id="KAL3320903.1"/>
    </source>
</evidence>
<name>A0ABD2QMY8_9PLAT</name>
<organism evidence="1 2">
    <name type="scientific">Cichlidogyrus casuarinus</name>
    <dbReference type="NCBI Taxonomy" id="1844966"/>
    <lineage>
        <taxon>Eukaryota</taxon>
        <taxon>Metazoa</taxon>
        <taxon>Spiralia</taxon>
        <taxon>Lophotrochozoa</taxon>
        <taxon>Platyhelminthes</taxon>
        <taxon>Monogenea</taxon>
        <taxon>Monopisthocotylea</taxon>
        <taxon>Dactylogyridea</taxon>
        <taxon>Ancyrocephalidae</taxon>
        <taxon>Cichlidogyrus</taxon>
    </lineage>
</organism>
<accession>A0ABD2QMY8</accession>
<dbReference type="AlphaFoldDB" id="A0ABD2QMY8"/>
<gene>
    <name evidence="1" type="ORF">Ciccas_000429</name>
</gene>
<sequence>MNTSKQFLAEIQQHAEVSEFGKNHPQKQKLVALTRELRQYMKLSTHGPWVARRVSAFEKTLNSLHRTITASELNSAPDILVCSICLLSISSSFAAILEPVGGENMRESWTIVGTDSSNCTVPLV</sequence>
<evidence type="ECO:0000313" key="2">
    <source>
        <dbReference type="Proteomes" id="UP001626550"/>
    </source>
</evidence>
<dbReference type="EMBL" id="JBJKFK010000022">
    <property type="protein sequence ID" value="KAL3320903.1"/>
    <property type="molecule type" value="Genomic_DNA"/>
</dbReference>
<dbReference type="Proteomes" id="UP001626550">
    <property type="component" value="Unassembled WGS sequence"/>
</dbReference>